<dbReference type="Proteomes" id="UP000622687">
    <property type="component" value="Unassembled WGS sequence"/>
</dbReference>
<name>A0A934HVW3_9CLOT</name>
<dbReference type="EMBL" id="JAEEGB010000045">
    <property type="protein sequence ID" value="MBI6875571.1"/>
    <property type="molecule type" value="Genomic_DNA"/>
</dbReference>
<keyword evidence="2" id="KW-1185">Reference proteome</keyword>
<evidence type="ECO:0000313" key="1">
    <source>
        <dbReference type="EMBL" id="MBI6875571.1"/>
    </source>
</evidence>
<dbReference type="AlphaFoldDB" id="A0A934HVW3"/>
<dbReference type="RefSeq" id="WP_211144909.1">
    <property type="nucleotide sequence ID" value="NZ_JAEEGB010000045.1"/>
</dbReference>
<comment type="caution">
    <text evidence="1">The sequence shown here is derived from an EMBL/GenBank/DDBJ whole genome shotgun (WGS) entry which is preliminary data.</text>
</comment>
<sequence>MSTPLNELVKNYKEKFMEKFEEQLEKFKEIEDYDELIYHSVFKIGSDDKVLAQDNILRFNMANNMYQCLKDDLIKEKISNSLCFTDILDTVYSLRRNNIIKYFGPLNLYDCSLRIGAHYNIYPSRVYVHCGSITGAKNLFKNKYDNIIKYYNSDNSFPYIPINSLPEELQNLEPHYIEDFLCKFATSFENIDI</sequence>
<accession>A0A934HVW3</accession>
<reference evidence="1" key="1">
    <citation type="submission" date="2020-12" db="EMBL/GenBank/DDBJ databases">
        <title>Clostridium thailandense sp. nov., a novel acetogenic bacterium isolated from peat land soil in Thailand.</title>
        <authorList>
            <person name="Chaikitkaew S."/>
            <person name="Birkeland N.K."/>
        </authorList>
    </citation>
    <scope>NUCLEOTIDE SEQUENCE</scope>
    <source>
        <strain evidence="1">DSM 17425</strain>
    </source>
</reference>
<protein>
    <submittedName>
        <fullName evidence="1">Uncharacterized protein</fullName>
    </submittedName>
</protein>
<proteinExistence type="predicted"/>
<gene>
    <name evidence="1" type="ORF">I6U51_23135</name>
</gene>
<evidence type="ECO:0000313" key="2">
    <source>
        <dbReference type="Proteomes" id="UP000622687"/>
    </source>
</evidence>
<organism evidence="1 2">
    <name type="scientific">Clostridium aciditolerans</name>
    <dbReference type="NCBI Taxonomy" id="339861"/>
    <lineage>
        <taxon>Bacteria</taxon>
        <taxon>Bacillati</taxon>
        <taxon>Bacillota</taxon>
        <taxon>Clostridia</taxon>
        <taxon>Eubacteriales</taxon>
        <taxon>Clostridiaceae</taxon>
        <taxon>Clostridium</taxon>
    </lineage>
</organism>